<dbReference type="Gene3D" id="3.55.50.30">
    <property type="match status" value="1"/>
</dbReference>
<evidence type="ECO:0000313" key="10">
    <source>
        <dbReference type="Proteomes" id="UP000294527"/>
    </source>
</evidence>
<feature type="transmembrane region" description="Helical" evidence="1">
    <location>
        <begin position="91"/>
        <end position="111"/>
    </location>
</feature>
<feature type="domain" description="FecR protein" evidence="2">
    <location>
        <begin position="128"/>
        <end position="221"/>
    </location>
</feature>
<evidence type="ECO:0000259" key="3">
    <source>
        <dbReference type="Pfam" id="PF16344"/>
    </source>
</evidence>
<evidence type="ECO:0000313" key="12">
    <source>
        <dbReference type="Proteomes" id="UP000441162"/>
    </source>
</evidence>
<dbReference type="Proteomes" id="UP000500949">
    <property type="component" value="Chromosome"/>
</dbReference>
<evidence type="ECO:0000313" key="7">
    <source>
        <dbReference type="EMBL" id="KAA5401345.1"/>
    </source>
</evidence>
<dbReference type="Pfam" id="PF16344">
    <property type="entry name" value="FecR_C"/>
    <property type="match status" value="1"/>
</dbReference>
<dbReference type="RefSeq" id="WP_007836710.1">
    <property type="nucleotide sequence ID" value="NZ_BQOA01000001.1"/>
</dbReference>
<organism evidence="9 10">
    <name type="scientific">Phocaeicola dorei</name>
    <dbReference type="NCBI Taxonomy" id="357276"/>
    <lineage>
        <taxon>Bacteria</taxon>
        <taxon>Pseudomonadati</taxon>
        <taxon>Bacteroidota</taxon>
        <taxon>Bacteroidia</taxon>
        <taxon>Bacteroidales</taxon>
        <taxon>Bacteroidaceae</taxon>
        <taxon>Phocaeicola</taxon>
    </lineage>
</organism>
<reference evidence="8 14" key="3">
    <citation type="submission" date="2019-11" db="EMBL/GenBank/DDBJ databases">
        <title>Complete genome sequence of Bacteroides dorei DSM 17855.</title>
        <authorList>
            <person name="Russell J.T."/>
        </authorList>
    </citation>
    <scope>NUCLEOTIDE SEQUENCE [LARGE SCALE GENOMIC DNA]</scope>
    <source>
        <strain evidence="8 14">DSM 17855</strain>
    </source>
</reference>
<dbReference type="Pfam" id="PF04773">
    <property type="entry name" value="FecR"/>
    <property type="match status" value="1"/>
</dbReference>
<dbReference type="PANTHER" id="PTHR30273:SF2">
    <property type="entry name" value="PROTEIN FECR"/>
    <property type="match status" value="1"/>
</dbReference>
<keyword evidence="1" id="KW-0812">Transmembrane</keyword>
<keyword evidence="1" id="KW-0472">Membrane</keyword>
<evidence type="ECO:0000313" key="4">
    <source>
        <dbReference type="EMBL" id="GKH81477.1"/>
    </source>
</evidence>
<dbReference type="EMBL" id="VVZA01000035">
    <property type="protein sequence ID" value="KAA5401345.1"/>
    <property type="molecule type" value="Genomic_DNA"/>
</dbReference>
<evidence type="ECO:0000256" key="1">
    <source>
        <dbReference type="SAM" id="Phobius"/>
    </source>
</evidence>
<evidence type="ECO:0000313" key="9">
    <source>
        <dbReference type="EMBL" id="TDA77172.1"/>
    </source>
</evidence>
<dbReference type="Proteomes" id="UP000347681">
    <property type="component" value="Unassembled WGS sequence"/>
</dbReference>
<keyword evidence="1" id="KW-1133">Transmembrane helix</keyword>
<dbReference type="EMBL" id="VVZB01000001">
    <property type="protein sequence ID" value="KAA5386818.1"/>
    <property type="molecule type" value="Genomic_DNA"/>
</dbReference>
<dbReference type="EMBL" id="CP046176">
    <property type="protein sequence ID" value="QJR75577.1"/>
    <property type="molecule type" value="Genomic_DNA"/>
</dbReference>
<dbReference type="InterPro" id="IPR032508">
    <property type="entry name" value="FecR_C"/>
</dbReference>
<reference evidence="11 12" key="1">
    <citation type="journal article" date="2019" name="Nat. Med.">
        <title>A library of human gut bacterial isolates paired with longitudinal multiomics data enables mechanistic microbiome research.</title>
        <authorList>
            <person name="Poyet M."/>
            <person name="Groussin M."/>
            <person name="Gibbons S.M."/>
            <person name="Avila-Pacheco J."/>
            <person name="Jiang X."/>
            <person name="Kearney S.M."/>
            <person name="Perrotta A.R."/>
            <person name="Berdy B."/>
            <person name="Zhao S."/>
            <person name="Lieberman T.D."/>
            <person name="Swanson P.K."/>
            <person name="Smith M."/>
            <person name="Roesemann S."/>
            <person name="Alexander J.E."/>
            <person name="Rich S.A."/>
            <person name="Livny J."/>
            <person name="Vlamakis H."/>
            <person name="Clish C."/>
            <person name="Bullock K."/>
            <person name="Deik A."/>
            <person name="Scott J."/>
            <person name="Pierce K.A."/>
            <person name="Xavier R.J."/>
            <person name="Alm E.J."/>
        </authorList>
    </citation>
    <scope>NUCLEOTIDE SEQUENCE [LARGE SCALE GENOMIC DNA]</scope>
    <source>
        <strain evidence="6 13">BIOML-A1</strain>
        <strain evidence="7 12">BIOML-A4</strain>
        <strain evidence="5 11">BIOML-A5</strain>
    </source>
</reference>
<evidence type="ECO:0000259" key="2">
    <source>
        <dbReference type="Pfam" id="PF04773"/>
    </source>
</evidence>
<evidence type="ECO:0000313" key="13">
    <source>
        <dbReference type="Proteomes" id="UP000481616"/>
    </source>
</evidence>
<proteinExistence type="predicted"/>
<dbReference type="PIRSF" id="PIRSF018266">
    <property type="entry name" value="FecR"/>
    <property type="match status" value="1"/>
</dbReference>
<dbReference type="GeneID" id="93445816"/>
<dbReference type="Proteomes" id="UP000441162">
    <property type="component" value="Unassembled WGS sequence"/>
</dbReference>
<protein>
    <submittedName>
        <fullName evidence="4">Anti-sigma factor</fullName>
    </submittedName>
    <submittedName>
        <fullName evidence="9">DUF4974 domain-containing protein</fullName>
    </submittedName>
</protein>
<reference evidence="4" key="4">
    <citation type="submission" date="2022-01" db="EMBL/GenBank/DDBJ databases">
        <title>Novel bile acid biosynthetic pathways are enriched in the microbiome of centenarians.</title>
        <authorList>
            <person name="Sato Y."/>
            <person name="Atarashi K."/>
            <person name="Plichta R.D."/>
            <person name="Arai Y."/>
            <person name="Sasajima S."/>
            <person name="Kearney M.S."/>
            <person name="Suda W."/>
            <person name="Takeshita K."/>
            <person name="Sasaki T."/>
            <person name="Okamoto S."/>
            <person name="Skelly N.A."/>
            <person name="Okamura Y."/>
            <person name="Vlamakis H."/>
            <person name="Li Y."/>
            <person name="Tanoue T."/>
            <person name="Takei H."/>
            <person name="Nittono H."/>
            <person name="Narushima S."/>
            <person name="Irie J."/>
            <person name="Itoh H."/>
            <person name="Moriya K."/>
            <person name="Sugiura Y."/>
            <person name="Suematsu M."/>
            <person name="Moritoki N."/>
            <person name="Shibata S."/>
            <person name="Littman R.D."/>
            <person name="Fischbach A.M."/>
            <person name="Uwamino Y."/>
            <person name="Inoue T."/>
            <person name="Honda A."/>
            <person name="Hattori M."/>
            <person name="Murai T."/>
            <person name="Xavier J.R."/>
            <person name="Hirose N."/>
            <person name="Honda K."/>
        </authorList>
    </citation>
    <scope>NUCLEOTIDE SEQUENCE</scope>
    <source>
        <strain evidence="4">CE91-St7</strain>
    </source>
</reference>
<reference evidence="9 10" key="2">
    <citation type="journal article" date="2019" name="Nat. Microbiol.">
        <title>Genomic variation and strain-specific functional adaptation in the human gut microbiome during early life.</title>
        <authorList>
            <person name="Vatanen T."/>
            <person name="Plichta D.R."/>
            <person name="Somani J."/>
            <person name="Munch P.C."/>
            <person name="Arthur T.D."/>
            <person name="Hall A.B."/>
            <person name="Rudolf S."/>
            <person name="Oakeley E.J."/>
            <person name="Ke X."/>
            <person name="Young R.A."/>
            <person name="Haiser H.J."/>
            <person name="Kolde R."/>
            <person name="Yassour M."/>
            <person name="Luopajarvi K."/>
            <person name="Siljander H."/>
            <person name="Virtanen S.M."/>
            <person name="Ilonen J."/>
            <person name="Uibo R."/>
            <person name="Tillmann V."/>
            <person name="Mokurov S."/>
            <person name="Dorshakova N."/>
            <person name="Porter J.A."/>
            <person name="McHardy A.C."/>
            <person name="Lahdesmaki H."/>
            <person name="Vlamakis H."/>
            <person name="Huttenhower C."/>
            <person name="Knip M."/>
            <person name="Xavier R.J."/>
        </authorList>
    </citation>
    <scope>NUCLEOTIDE SEQUENCE [LARGE SCALE GENOMIC DNA]</scope>
    <source>
        <strain evidence="9 10">RJX1047</strain>
    </source>
</reference>
<evidence type="ECO:0000313" key="11">
    <source>
        <dbReference type="Proteomes" id="UP000347681"/>
    </source>
</evidence>
<dbReference type="AlphaFoldDB" id="A0A4R4GJY4"/>
<dbReference type="FunFam" id="2.60.120.1440:FF:000001">
    <property type="entry name" value="Putative anti-sigma factor"/>
    <property type="match status" value="1"/>
</dbReference>
<name>A0A4R4GJY4_9BACT</name>
<dbReference type="Proteomes" id="UP000294527">
    <property type="component" value="Unassembled WGS sequence"/>
</dbReference>
<gene>
    <name evidence="4" type="ORF">CE91St7_23610</name>
    <name evidence="9" type="ORF">E1I98_12915</name>
    <name evidence="7" type="ORF">F2Y51_22315</name>
    <name evidence="6" type="ORF">F2Y58_22670</name>
    <name evidence="5" type="ORF">F2Y61_03155</name>
    <name evidence="8" type="ORF">GKD17_03870</name>
</gene>
<dbReference type="PANTHER" id="PTHR30273">
    <property type="entry name" value="PERIPLASMIC SIGNAL SENSOR AND SIGMA FACTOR ACTIVATOR FECR-RELATED"/>
    <property type="match status" value="1"/>
</dbReference>
<dbReference type="InterPro" id="IPR006860">
    <property type="entry name" value="FecR"/>
</dbReference>
<feature type="domain" description="Protein FecR C-terminal" evidence="3">
    <location>
        <begin position="267"/>
        <end position="337"/>
    </location>
</feature>
<evidence type="ECO:0000313" key="14">
    <source>
        <dbReference type="Proteomes" id="UP000500949"/>
    </source>
</evidence>
<evidence type="ECO:0000313" key="6">
    <source>
        <dbReference type="EMBL" id="KAA5392169.1"/>
    </source>
</evidence>
<dbReference type="InterPro" id="IPR012373">
    <property type="entry name" value="Ferrdict_sens_TM"/>
</dbReference>
<dbReference type="Proteomes" id="UP000481616">
    <property type="component" value="Unassembled WGS sequence"/>
</dbReference>
<evidence type="ECO:0000313" key="8">
    <source>
        <dbReference type="EMBL" id="QJR75577.1"/>
    </source>
</evidence>
<accession>A0A4R4GJY4</accession>
<dbReference type="EMBL" id="BQOB01000001">
    <property type="protein sequence ID" value="GKH81477.1"/>
    <property type="molecule type" value="Genomic_DNA"/>
</dbReference>
<dbReference type="Gene3D" id="2.60.120.1440">
    <property type="match status" value="1"/>
</dbReference>
<dbReference type="EMBL" id="SLTU01000001">
    <property type="protein sequence ID" value="TDA77172.1"/>
    <property type="molecule type" value="Genomic_DNA"/>
</dbReference>
<dbReference type="KEGG" id="bdo:EL88_03095"/>
<evidence type="ECO:0000313" key="5">
    <source>
        <dbReference type="EMBL" id="KAA5386818.1"/>
    </source>
</evidence>
<dbReference type="Proteomes" id="UP001055104">
    <property type="component" value="Unassembled WGS sequence"/>
</dbReference>
<dbReference type="EMBL" id="VVYY01000034">
    <property type="protein sequence ID" value="KAA5392169.1"/>
    <property type="molecule type" value="Genomic_DNA"/>
</dbReference>
<dbReference type="GO" id="GO:0016989">
    <property type="term" value="F:sigma factor antagonist activity"/>
    <property type="evidence" value="ECO:0007669"/>
    <property type="project" value="TreeGrafter"/>
</dbReference>
<sequence>MKAEKEHIDELIVSYLSNELDGNAVHELKEWIAASVENEKYFMQRQEIWFSAISDMKNSIYNKDEAFQLFRKRVDTYQKNKMMRKRLRWKIVYKYVAFISIIGFISYFSYWRGKSNLKNVLTETGIEVETPIGSQTRLRLPDGTIVILNAGSRIIYPQNFGVYNRDVELQGEGYFEVARNIEMPFYVKTKELQVRVLGTKFNFRDYPEDKEVVVSLLEGRIVLNNQLQREEELLLLPNEQVILDKRVKTMKKEWKRDGINIEWITGRLFFDEIPLPEVAQILERNYGVRIKFANDALKKIRFYGNFNKNGQSVRDILEALSATEKVHYTLNDKEIILY</sequence>